<evidence type="ECO:0000313" key="2">
    <source>
        <dbReference type="Proteomes" id="UP000614424"/>
    </source>
</evidence>
<dbReference type="Proteomes" id="UP000614424">
    <property type="component" value="Unassembled WGS sequence"/>
</dbReference>
<dbReference type="EMBL" id="JACNJZ010000094">
    <property type="protein sequence ID" value="MBC8317620.1"/>
    <property type="molecule type" value="Genomic_DNA"/>
</dbReference>
<dbReference type="AlphaFoldDB" id="A0A8J6NDT6"/>
<evidence type="ECO:0000313" key="1">
    <source>
        <dbReference type="EMBL" id="MBC8317620.1"/>
    </source>
</evidence>
<accession>A0A8J6NDT6</accession>
<organism evidence="1 2">
    <name type="scientific">Candidatus Desulfobia pelagia</name>
    <dbReference type="NCBI Taxonomy" id="2841692"/>
    <lineage>
        <taxon>Bacteria</taxon>
        <taxon>Pseudomonadati</taxon>
        <taxon>Thermodesulfobacteriota</taxon>
        <taxon>Desulfobulbia</taxon>
        <taxon>Desulfobulbales</taxon>
        <taxon>Desulfobulbaceae</taxon>
        <taxon>Candidatus Desulfobia</taxon>
    </lineage>
</organism>
<protein>
    <submittedName>
        <fullName evidence="1">DUF3108 domain-containing protein</fullName>
    </submittedName>
</protein>
<dbReference type="InterPro" id="IPR021457">
    <property type="entry name" value="DUF3108"/>
</dbReference>
<proteinExistence type="predicted"/>
<name>A0A8J6NDT6_9BACT</name>
<sequence length="252" mass="27996">MGMMNLLSCLVVAVIMGFWSPLSGYAEVLPFSVGEKLTYELKWGIVPAGEASLEVLSGENDGLEGYHFRMTAKSNSFVDVFYMVRDVVDGYTDLAVSHSLLYKKSQNEGSTRRDIVVAFNWEENTAQYSNFGKSEPPIPISDGSFDPFSVIYYCRLFDFSTGQDIIRPVTDGKKAVLGVAWFKGRKTISINGTTYDAFLIEPEIEHISGVFKKSKKAKIQIWLTADERRIPLRIKSKVAVGSFVADLVDGGL</sequence>
<gene>
    <name evidence="1" type="ORF">H8E41_06910</name>
</gene>
<comment type="caution">
    <text evidence="1">The sequence shown here is derived from an EMBL/GenBank/DDBJ whole genome shotgun (WGS) entry which is preliminary data.</text>
</comment>
<reference evidence="1 2" key="1">
    <citation type="submission" date="2020-08" db="EMBL/GenBank/DDBJ databases">
        <title>Bridging the membrane lipid divide: bacteria of the FCB group superphylum have the potential to synthesize archaeal ether lipids.</title>
        <authorList>
            <person name="Villanueva L."/>
            <person name="Von Meijenfeldt F.A.B."/>
            <person name="Westbye A.B."/>
            <person name="Yadav S."/>
            <person name="Hopmans E.C."/>
            <person name="Dutilh B.E."/>
            <person name="Sinninghe Damste J.S."/>
        </authorList>
    </citation>
    <scope>NUCLEOTIDE SEQUENCE [LARGE SCALE GENOMIC DNA]</scope>
    <source>
        <strain evidence="1">NIOZ-UU47</strain>
    </source>
</reference>
<dbReference type="Pfam" id="PF11306">
    <property type="entry name" value="DUF3108"/>
    <property type="match status" value="1"/>
</dbReference>